<dbReference type="OrthoDB" id="429145at2759"/>
<dbReference type="AlphaFoldDB" id="A0A2P5BJR8"/>
<dbReference type="InterPro" id="IPR036398">
    <property type="entry name" value="CA_dom_sf"/>
</dbReference>
<accession>A0A2P5BJR8</accession>
<evidence type="ECO:0000313" key="12">
    <source>
        <dbReference type="EMBL" id="PON49013.1"/>
    </source>
</evidence>
<evidence type="ECO:0000256" key="4">
    <source>
        <dbReference type="ARBA" id="ARBA00006365"/>
    </source>
</evidence>
<keyword evidence="13" id="KW-1185">Reference proteome</keyword>
<evidence type="ECO:0000259" key="11">
    <source>
        <dbReference type="PROSITE" id="PS51144"/>
    </source>
</evidence>
<dbReference type="Gene3D" id="3.10.200.10">
    <property type="entry name" value="Alpha carbonic anhydrase"/>
    <property type="match status" value="1"/>
</dbReference>
<comment type="subcellular location">
    <subcellularLocation>
        <location evidence="3">Plastid</location>
        <location evidence="3">Chloroplast stroma</location>
    </subcellularLocation>
</comment>
<comment type="cofactor">
    <cofactor evidence="1 10">
        <name>Zn(2+)</name>
        <dbReference type="ChEBI" id="CHEBI:29105"/>
    </cofactor>
</comment>
<dbReference type="GO" id="GO:0006730">
    <property type="term" value="P:one-carbon metabolic process"/>
    <property type="evidence" value="ECO:0007669"/>
    <property type="project" value="TreeGrafter"/>
</dbReference>
<evidence type="ECO:0000256" key="6">
    <source>
        <dbReference type="ARBA" id="ARBA00022723"/>
    </source>
</evidence>
<dbReference type="STRING" id="3476.A0A2P5BJR8"/>
<dbReference type="EMBL" id="JXTB01000268">
    <property type="protein sequence ID" value="PON49013.1"/>
    <property type="molecule type" value="Genomic_DNA"/>
</dbReference>
<comment type="catalytic activity">
    <reaction evidence="9 10">
        <text>hydrogencarbonate + H(+) = CO2 + H2O</text>
        <dbReference type="Rhea" id="RHEA:10748"/>
        <dbReference type="ChEBI" id="CHEBI:15377"/>
        <dbReference type="ChEBI" id="CHEBI:15378"/>
        <dbReference type="ChEBI" id="CHEBI:16526"/>
        <dbReference type="ChEBI" id="CHEBI:17544"/>
        <dbReference type="EC" id="4.2.1.1"/>
    </reaction>
</comment>
<feature type="signal peptide" evidence="10">
    <location>
        <begin position="1"/>
        <end position="33"/>
    </location>
</feature>
<comment type="function">
    <text evidence="2 10">Reversible hydration of carbon dioxide.</text>
</comment>
<evidence type="ECO:0000256" key="9">
    <source>
        <dbReference type="ARBA" id="ARBA00048348"/>
    </source>
</evidence>
<dbReference type="EC" id="4.2.1.1" evidence="5 10"/>
<dbReference type="SMART" id="SM01057">
    <property type="entry name" value="Carb_anhydrase"/>
    <property type="match status" value="1"/>
</dbReference>
<dbReference type="InterPro" id="IPR018338">
    <property type="entry name" value="Carbonic_anhydrase_a-class_CS"/>
</dbReference>
<keyword evidence="6 10" id="KW-0479">Metal-binding</keyword>
<evidence type="ECO:0000256" key="2">
    <source>
        <dbReference type="ARBA" id="ARBA00002904"/>
    </source>
</evidence>
<dbReference type="Proteomes" id="UP000237105">
    <property type="component" value="Unassembled WGS sequence"/>
</dbReference>
<comment type="similarity">
    <text evidence="10">Belongs to the alpha-carbonic anhydrase family.</text>
</comment>
<dbReference type="GO" id="GO:0009570">
    <property type="term" value="C:chloroplast stroma"/>
    <property type="evidence" value="ECO:0007669"/>
    <property type="project" value="UniProtKB-SubCell"/>
</dbReference>
<organism evidence="12 13">
    <name type="scientific">Parasponia andersonii</name>
    <name type="common">Sponia andersonii</name>
    <dbReference type="NCBI Taxonomy" id="3476"/>
    <lineage>
        <taxon>Eukaryota</taxon>
        <taxon>Viridiplantae</taxon>
        <taxon>Streptophyta</taxon>
        <taxon>Embryophyta</taxon>
        <taxon>Tracheophyta</taxon>
        <taxon>Spermatophyta</taxon>
        <taxon>Magnoliopsida</taxon>
        <taxon>eudicotyledons</taxon>
        <taxon>Gunneridae</taxon>
        <taxon>Pentapetalae</taxon>
        <taxon>rosids</taxon>
        <taxon>fabids</taxon>
        <taxon>Rosales</taxon>
        <taxon>Cannabaceae</taxon>
        <taxon>Parasponia</taxon>
    </lineage>
</organism>
<evidence type="ECO:0000256" key="10">
    <source>
        <dbReference type="RuleBase" id="RU367011"/>
    </source>
</evidence>
<dbReference type="InterPro" id="IPR023561">
    <property type="entry name" value="Carbonic_anhydrase_a-class"/>
</dbReference>
<dbReference type="GO" id="GO:0004089">
    <property type="term" value="F:carbonate dehydratase activity"/>
    <property type="evidence" value="ECO:0007669"/>
    <property type="project" value="UniProtKB-UniRule"/>
</dbReference>
<keyword evidence="8 10" id="KW-0456">Lyase</keyword>
<sequence length="287" mass="33266">MTIMAKNQSKPILTSWFLLIFLSLYLHQTHISAQEVEDEREFDYARDSEKGPQRWGDIKKEWRACKHGKLQSPIDLLDHRVKVLPKFGELKMNYEPANATMRNRGHDIAIKWLGNAGSVKINGTDYFLKQYHWHTPSEHTINGRSFDLEMHMVHQSHEVNKESKIAVIALFYKTGEPDPFLSKFTRDLISIIDTKKEVHLGLVDPRDLRIKGLKYYRYLGSLTVPPCTEGVLWAINKRISTVSTEQMRLLKLAVHDYAEMNARPLQPLHGRDIHLFSSKLRPGDPKD</sequence>
<proteinExistence type="inferred from homology"/>
<dbReference type="PANTHER" id="PTHR18952:SF201">
    <property type="entry name" value="CARBONIC ANHYDRASE"/>
    <property type="match status" value="1"/>
</dbReference>
<dbReference type="InterPro" id="IPR041891">
    <property type="entry name" value="Alpha_CA_prokaryot-like"/>
</dbReference>
<evidence type="ECO:0000256" key="5">
    <source>
        <dbReference type="ARBA" id="ARBA00012925"/>
    </source>
</evidence>
<keyword evidence="7 10" id="KW-0862">Zinc</keyword>
<reference evidence="13" key="1">
    <citation type="submission" date="2016-06" db="EMBL/GenBank/DDBJ databases">
        <title>Parallel loss of symbiosis genes in relatives of nitrogen-fixing non-legume Parasponia.</title>
        <authorList>
            <person name="Van Velzen R."/>
            <person name="Holmer R."/>
            <person name="Bu F."/>
            <person name="Rutten L."/>
            <person name="Van Zeijl A."/>
            <person name="Liu W."/>
            <person name="Santuari L."/>
            <person name="Cao Q."/>
            <person name="Sharma T."/>
            <person name="Shen D."/>
            <person name="Roswanjaya Y."/>
            <person name="Wardhani T."/>
            <person name="Kalhor M.S."/>
            <person name="Jansen J."/>
            <person name="Van den Hoogen J."/>
            <person name="Gungor B."/>
            <person name="Hartog M."/>
            <person name="Hontelez J."/>
            <person name="Verver J."/>
            <person name="Yang W.-C."/>
            <person name="Schijlen E."/>
            <person name="Repin R."/>
            <person name="Schilthuizen M."/>
            <person name="Schranz E."/>
            <person name="Heidstra R."/>
            <person name="Miyata K."/>
            <person name="Fedorova E."/>
            <person name="Kohlen W."/>
            <person name="Bisseling T."/>
            <person name="Smit S."/>
            <person name="Geurts R."/>
        </authorList>
    </citation>
    <scope>NUCLEOTIDE SEQUENCE [LARGE SCALE GENOMIC DNA]</scope>
    <source>
        <strain evidence="13">cv. WU1-14</strain>
    </source>
</reference>
<comment type="caution">
    <text evidence="12">The sequence shown here is derived from an EMBL/GenBank/DDBJ whole genome shotgun (WGS) entry which is preliminary data.</text>
</comment>
<dbReference type="PROSITE" id="PS51144">
    <property type="entry name" value="ALPHA_CA_2"/>
    <property type="match status" value="1"/>
</dbReference>
<dbReference type="GO" id="GO:0008270">
    <property type="term" value="F:zinc ion binding"/>
    <property type="evidence" value="ECO:0007669"/>
    <property type="project" value="UniProtKB-UniRule"/>
</dbReference>
<gene>
    <name evidence="12" type="ORF">PanWU01x14_232790</name>
</gene>
<dbReference type="Pfam" id="PF00194">
    <property type="entry name" value="Carb_anhydrase"/>
    <property type="match status" value="1"/>
</dbReference>
<feature type="domain" description="Alpha-carbonic anhydrase" evidence="11">
    <location>
        <begin position="40"/>
        <end position="277"/>
    </location>
</feature>
<evidence type="ECO:0000256" key="8">
    <source>
        <dbReference type="ARBA" id="ARBA00023239"/>
    </source>
</evidence>
<feature type="chain" id="PRO_5025095999" description="Carbonic anhydrase" evidence="10">
    <location>
        <begin position="34"/>
        <end position="287"/>
    </location>
</feature>
<dbReference type="PANTHER" id="PTHR18952">
    <property type="entry name" value="CARBONIC ANHYDRASE"/>
    <property type="match status" value="1"/>
</dbReference>
<evidence type="ECO:0000256" key="1">
    <source>
        <dbReference type="ARBA" id="ARBA00001947"/>
    </source>
</evidence>
<dbReference type="SUPFAM" id="SSF51069">
    <property type="entry name" value="Carbonic anhydrase"/>
    <property type="match status" value="1"/>
</dbReference>
<evidence type="ECO:0000256" key="3">
    <source>
        <dbReference type="ARBA" id="ARBA00004470"/>
    </source>
</evidence>
<dbReference type="PROSITE" id="PS00162">
    <property type="entry name" value="ALPHA_CA_1"/>
    <property type="match status" value="1"/>
</dbReference>
<protein>
    <recommendedName>
        <fullName evidence="5 10">Carbonic anhydrase</fullName>
        <ecNumber evidence="5 10">4.2.1.1</ecNumber>
    </recommendedName>
</protein>
<dbReference type="CDD" id="cd03124">
    <property type="entry name" value="alpha_CA_prokaryotic_like"/>
    <property type="match status" value="1"/>
</dbReference>
<comment type="similarity">
    <text evidence="4">Belongs to the alpha-class carbonic anhydrase family.</text>
</comment>
<keyword evidence="10" id="KW-0732">Signal</keyword>
<name>A0A2P5BJR8_PARAD</name>
<evidence type="ECO:0000313" key="13">
    <source>
        <dbReference type="Proteomes" id="UP000237105"/>
    </source>
</evidence>
<dbReference type="InterPro" id="IPR001148">
    <property type="entry name" value="CA_dom"/>
</dbReference>
<evidence type="ECO:0000256" key="7">
    <source>
        <dbReference type="ARBA" id="ARBA00022833"/>
    </source>
</evidence>